<dbReference type="Proteomes" id="UP000007755">
    <property type="component" value="Unassembled WGS sequence"/>
</dbReference>
<feature type="coiled-coil region" evidence="1">
    <location>
        <begin position="1061"/>
        <end position="1090"/>
    </location>
</feature>
<dbReference type="EMBL" id="GL888265">
    <property type="protein sequence ID" value="EGI63622.1"/>
    <property type="molecule type" value="Genomic_DNA"/>
</dbReference>
<feature type="compositionally biased region" description="Polar residues" evidence="2">
    <location>
        <begin position="1286"/>
        <end position="1296"/>
    </location>
</feature>
<evidence type="ECO:0000313" key="3">
    <source>
        <dbReference type="EMBL" id="EGI63622.1"/>
    </source>
</evidence>
<name>F4WQA8_ACREC</name>
<evidence type="ECO:0000256" key="2">
    <source>
        <dbReference type="SAM" id="MobiDB-lite"/>
    </source>
</evidence>
<accession>F4WQA8</accession>
<keyword evidence="4" id="KW-1185">Reference proteome</keyword>
<feature type="compositionally biased region" description="Polar residues" evidence="2">
    <location>
        <begin position="1311"/>
        <end position="1332"/>
    </location>
</feature>
<protein>
    <submittedName>
        <fullName evidence="3">Uncharacterized protein</fullName>
    </submittedName>
</protein>
<gene>
    <name evidence="3" type="ORF">G5I_07993</name>
</gene>
<feature type="region of interest" description="Disordered" evidence="2">
    <location>
        <begin position="931"/>
        <end position="969"/>
    </location>
</feature>
<dbReference type="STRING" id="103372.F4WQA8"/>
<proteinExistence type="predicted"/>
<evidence type="ECO:0000256" key="1">
    <source>
        <dbReference type="SAM" id="Coils"/>
    </source>
</evidence>
<reference evidence="3" key="1">
    <citation type="submission" date="2011-02" db="EMBL/GenBank/DDBJ databases">
        <title>The genome of the leaf-cutting ant Acromyrmex echinatior suggests key adaptations to social evolution and fungus farming.</title>
        <authorList>
            <person name="Nygaard S."/>
            <person name="Zhang G."/>
        </authorList>
    </citation>
    <scope>NUCLEOTIDE SEQUENCE</scope>
</reference>
<dbReference type="OrthoDB" id="63267at2759"/>
<sequence>MPYYNDVPYYYGGGAYANHSSLMTGIVRMPFHTSLSRFSPHLSTISESPLSHLHRFSPISVRSARRVIDTADIDVSSPKILSHNRNPSRNLRRDRPTIKIRSQALKDNPALREHNEKHEKSVGELLMEKFFIKDKKLVDNHNSQQEIRLDHQINLDHLENSEEREAVRKRITRRFTRRRSSSDLQLNSEQMQREAAYAQVQAKVLDSLVAEEQAQIENETRRGTSIFKKGTMAKGLLEHPYANNIDSDMMIQEEEQTAMTRIRKAMKKTKKKRFVDKLSSTDKIDKRRSSISSEISIDSQITENDESRPQIYKIEACNSAGDFSTFWMNTNAENKKCKSTDEKFKESIKVSIPNRFGTGNEIDVISNDADEAETQVVLTVQKSYVKDMSRNSVRLTIKKPTEKFNKKLEKLDVKANENKLNLTNNFVDIENNILTNNISKSLTDVDSAEPNCKIQMTNNIKDFKALKKAMYKSKNTESLAKNSIPISKDDSSNNRDINILTTKSNMREIVTEDLSFSKETEITPIQSNILAFISTNASRNDSQMENFRGILEDTFIADIKNDENQKDHLIDNITKKIFDYLEVDSTIKTPKVLARKNSIASVESDKFISEKLTPKSLAMSHNENMIKQNIEIESSDNVGKNNVSDTMLTTNSATCRLPKLSKINTDRNNAVEAPKLPLRETAEYQADSLKSDHDVGTAAVVLPEKKMNKTSNLAQVSSLNASKRTNSVDAYKLSFKIDATRHNNAVKLEANETTLAKETNDEVYSNEYCNEVKLAADIKPEDISLTKTSRNNAKRTNKNILTLKTTDSSNIETETIITEATADAKEAELKTDSIKKINCIVGKDSLKDLSSFKSKMPMFLENNTNESGLSNIGKDSGTFNIIKIEDGKSFLCNNANDEIRILKKNISVDSSKLMNDCSANNISKVFQQSVSNDEKATGKDISVKKTSKTKPVSKITEKKSTKIDPSYNSQDESVILSRSTSTESIDFWSEIKAPNSPEMTRSKQQNGFPLRKTSTSKIEKNINSMNSKRKDNERKTEINVKMNTTTFENSIDGFNNIVFEKEKEKEKNVSKSLRLEKAEKERLAKAMEIERNMPTMHKISSKKKNFSIVIDTKNISPTVKKASLKCNNFGTTSVITSVEVTMPEINIVEAPELFKECNNRKVEEEHENPNTPTNDLSFNPSLIRKISRWSNQDDLTNINDVEIPVASEEISLVTSPSVSPLQSSKTKRAIKKKKPSIKKALLEKSEKGLKEICNNELITSVNERNMLITKLVPEKHHLVKILPKTSPKSSPKNTPLQRPLDLMKMCYAAGSPQSQTGKDQEKTASFANTVHQ</sequence>
<feature type="region of interest" description="Disordered" evidence="2">
    <location>
        <begin position="1283"/>
        <end position="1332"/>
    </location>
</feature>
<dbReference type="InParanoid" id="F4WQA8"/>
<organism evidence="4">
    <name type="scientific">Acromyrmex echinatior</name>
    <name type="common">Panamanian leafcutter ant</name>
    <name type="synonym">Acromyrmex octospinosus echinatior</name>
    <dbReference type="NCBI Taxonomy" id="103372"/>
    <lineage>
        <taxon>Eukaryota</taxon>
        <taxon>Metazoa</taxon>
        <taxon>Ecdysozoa</taxon>
        <taxon>Arthropoda</taxon>
        <taxon>Hexapoda</taxon>
        <taxon>Insecta</taxon>
        <taxon>Pterygota</taxon>
        <taxon>Neoptera</taxon>
        <taxon>Endopterygota</taxon>
        <taxon>Hymenoptera</taxon>
        <taxon>Apocrita</taxon>
        <taxon>Aculeata</taxon>
        <taxon>Formicoidea</taxon>
        <taxon>Formicidae</taxon>
        <taxon>Myrmicinae</taxon>
        <taxon>Acromyrmex</taxon>
    </lineage>
</organism>
<feature type="compositionally biased region" description="Basic and acidic residues" evidence="2">
    <location>
        <begin position="932"/>
        <end position="943"/>
    </location>
</feature>
<evidence type="ECO:0000313" key="4">
    <source>
        <dbReference type="Proteomes" id="UP000007755"/>
    </source>
</evidence>
<keyword evidence="1" id="KW-0175">Coiled coil</keyword>